<comment type="subunit">
    <text evidence="4">Interacts with translational regulator CsrA and flagellin(s).</text>
</comment>
<dbReference type="Proteomes" id="UP000315017">
    <property type="component" value="Chromosome"/>
</dbReference>
<dbReference type="GO" id="GO:0005737">
    <property type="term" value="C:cytoplasm"/>
    <property type="evidence" value="ECO:0007669"/>
    <property type="project" value="UniProtKB-SubCell"/>
</dbReference>
<accession>A0A517Y4G0</accession>
<sequence length="147" mass="16368">MQIQTTRFGTVHLEADDILLFPHGLIAFEDCRHWVLLSDGENDSLGWLQCVSRTEVALPVVSPRRFVAGYQVRVARTQLQPLELAQFDQAFVLSIVSKDGPSLTVNLKAPLVVNLDRRLGRQVITTDEQPVALAIGQPMHSLLRKSA</sequence>
<dbReference type="AlphaFoldDB" id="A0A517Y4G0"/>
<dbReference type="Gene3D" id="2.30.290.10">
    <property type="entry name" value="BH3618-like"/>
    <property type="match status" value="1"/>
</dbReference>
<dbReference type="HAMAP" id="MF_01185">
    <property type="entry name" value="FliW"/>
    <property type="match status" value="1"/>
</dbReference>
<evidence type="ECO:0000313" key="6">
    <source>
        <dbReference type="Proteomes" id="UP000315017"/>
    </source>
</evidence>
<keyword evidence="2 4" id="KW-1005">Bacterial flagellum biogenesis</keyword>
<evidence type="ECO:0000313" key="5">
    <source>
        <dbReference type="EMBL" id="QDU25141.1"/>
    </source>
</evidence>
<dbReference type="EMBL" id="CP036274">
    <property type="protein sequence ID" value="QDU25141.1"/>
    <property type="molecule type" value="Genomic_DNA"/>
</dbReference>
<dbReference type="OrthoDB" id="9801235at2"/>
<keyword evidence="4" id="KW-0143">Chaperone</keyword>
<gene>
    <name evidence="4 5" type="primary">fliW</name>
    <name evidence="5" type="ORF">ETAA8_02030</name>
</gene>
<evidence type="ECO:0000256" key="4">
    <source>
        <dbReference type="HAMAP-Rule" id="MF_01185"/>
    </source>
</evidence>
<reference evidence="5 6" key="1">
    <citation type="submission" date="2019-02" db="EMBL/GenBank/DDBJ databases">
        <title>Deep-cultivation of Planctomycetes and their phenomic and genomic characterization uncovers novel biology.</title>
        <authorList>
            <person name="Wiegand S."/>
            <person name="Jogler M."/>
            <person name="Boedeker C."/>
            <person name="Pinto D."/>
            <person name="Vollmers J."/>
            <person name="Rivas-Marin E."/>
            <person name="Kohn T."/>
            <person name="Peeters S.H."/>
            <person name="Heuer A."/>
            <person name="Rast P."/>
            <person name="Oberbeckmann S."/>
            <person name="Bunk B."/>
            <person name="Jeske O."/>
            <person name="Meyerdierks A."/>
            <person name="Storesund J.E."/>
            <person name="Kallscheuer N."/>
            <person name="Luecker S."/>
            <person name="Lage O.M."/>
            <person name="Pohl T."/>
            <person name="Merkel B.J."/>
            <person name="Hornburger P."/>
            <person name="Mueller R.-W."/>
            <person name="Bruemmer F."/>
            <person name="Labrenz M."/>
            <person name="Spormann A.M."/>
            <person name="Op den Camp H."/>
            <person name="Overmann J."/>
            <person name="Amann R."/>
            <person name="Jetten M.S.M."/>
            <person name="Mascher T."/>
            <person name="Medema M.H."/>
            <person name="Devos D.P."/>
            <person name="Kaster A.-K."/>
            <person name="Ovreas L."/>
            <person name="Rohde M."/>
            <person name="Galperin M.Y."/>
            <person name="Jogler C."/>
        </authorList>
    </citation>
    <scope>NUCLEOTIDE SEQUENCE [LARGE SCALE GENOMIC DNA]</scope>
    <source>
        <strain evidence="5 6">ETA_A8</strain>
    </source>
</reference>
<dbReference type="Pfam" id="PF02623">
    <property type="entry name" value="FliW"/>
    <property type="match status" value="1"/>
</dbReference>
<dbReference type="PANTHER" id="PTHR39190">
    <property type="entry name" value="FLAGELLAR ASSEMBLY FACTOR FLIW"/>
    <property type="match status" value="1"/>
</dbReference>
<keyword evidence="1 4" id="KW-0963">Cytoplasm</keyword>
<dbReference type="GO" id="GO:0006417">
    <property type="term" value="P:regulation of translation"/>
    <property type="evidence" value="ECO:0007669"/>
    <property type="project" value="UniProtKB-KW"/>
</dbReference>
<dbReference type="InterPro" id="IPR003775">
    <property type="entry name" value="Flagellar_assembly_factor_FliW"/>
</dbReference>
<evidence type="ECO:0000256" key="1">
    <source>
        <dbReference type="ARBA" id="ARBA00022490"/>
    </source>
</evidence>
<dbReference type="SUPFAM" id="SSF141457">
    <property type="entry name" value="BH3618-like"/>
    <property type="match status" value="1"/>
</dbReference>
<dbReference type="InterPro" id="IPR024046">
    <property type="entry name" value="Flagellar_assmbl_FliW_dom_sf"/>
</dbReference>
<name>A0A517Y4G0_9BACT</name>
<keyword evidence="5" id="KW-0282">Flagellum</keyword>
<dbReference type="KEGG" id="aagg:ETAA8_02030"/>
<dbReference type="RefSeq" id="WP_145083571.1">
    <property type="nucleotide sequence ID" value="NZ_CP036274.1"/>
</dbReference>
<evidence type="ECO:0000256" key="3">
    <source>
        <dbReference type="ARBA" id="ARBA00022845"/>
    </source>
</evidence>
<comment type="subcellular location">
    <subcellularLocation>
        <location evidence="4">Cytoplasm</location>
    </subcellularLocation>
</comment>
<keyword evidence="5" id="KW-0969">Cilium</keyword>
<evidence type="ECO:0000256" key="2">
    <source>
        <dbReference type="ARBA" id="ARBA00022795"/>
    </source>
</evidence>
<dbReference type="GO" id="GO:0044780">
    <property type="term" value="P:bacterial-type flagellum assembly"/>
    <property type="evidence" value="ECO:0007669"/>
    <property type="project" value="UniProtKB-UniRule"/>
</dbReference>
<comment type="similarity">
    <text evidence="4">Belongs to the FliW family.</text>
</comment>
<protein>
    <recommendedName>
        <fullName evidence="4">Flagellar assembly factor FliW</fullName>
    </recommendedName>
</protein>
<organism evidence="5 6">
    <name type="scientific">Anatilimnocola aggregata</name>
    <dbReference type="NCBI Taxonomy" id="2528021"/>
    <lineage>
        <taxon>Bacteria</taxon>
        <taxon>Pseudomonadati</taxon>
        <taxon>Planctomycetota</taxon>
        <taxon>Planctomycetia</taxon>
        <taxon>Pirellulales</taxon>
        <taxon>Pirellulaceae</taxon>
        <taxon>Anatilimnocola</taxon>
    </lineage>
</organism>
<comment type="function">
    <text evidence="4">Acts as an anti-CsrA protein, binds CsrA and prevents it from repressing translation of its target genes, one of which is flagellin. Binds to flagellin and participates in the assembly of the flagellum.</text>
</comment>
<keyword evidence="3 4" id="KW-0810">Translation regulation</keyword>
<dbReference type="PANTHER" id="PTHR39190:SF1">
    <property type="entry name" value="FLAGELLAR ASSEMBLY FACTOR FLIW"/>
    <property type="match status" value="1"/>
</dbReference>
<keyword evidence="6" id="KW-1185">Reference proteome</keyword>
<keyword evidence="5" id="KW-0966">Cell projection</keyword>
<proteinExistence type="inferred from homology"/>